<evidence type="ECO:0000313" key="1">
    <source>
        <dbReference type="Proteomes" id="UP000887563"/>
    </source>
</evidence>
<accession>A0A914MEY0</accession>
<organism evidence="1 2">
    <name type="scientific">Meloidogyne incognita</name>
    <name type="common">Southern root-knot nematode worm</name>
    <name type="synonym">Oxyuris incognita</name>
    <dbReference type="NCBI Taxonomy" id="6306"/>
    <lineage>
        <taxon>Eukaryota</taxon>
        <taxon>Metazoa</taxon>
        <taxon>Ecdysozoa</taxon>
        <taxon>Nematoda</taxon>
        <taxon>Chromadorea</taxon>
        <taxon>Rhabditida</taxon>
        <taxon>Tylenchina</taxon>
        <taxon>Tylenchomorpha</taxon>
        <taxon>Tylenchoidea</taxon>
        <taxon>Meloidogynidae</taxon>
        <taxon>Meloidogyninae</taxon>
        <taxon>Meloidogyne</taxon>
        <taxon>Meloidogyne incognita group</taxon>
    </lineage>
</organism>
<evidence type="ECO:0000313" key="2">
    <source>
        <dbReference type="WBParaSite" id="Minc3s01768g26155"/>
    </source>
</evidence>
<sequence length="53" mass="5961">MSGVEKKKSGGDLIYCPFILSSLPAQFEIWNGVVYRCPFSQKFGRNCFVGVKK</sequence>
<dbReference type="AlphaFoldDB" id="A0A914MEY0"/>
<name>A0A914MEY0_MELIC</name>
<protein>
    <submittedName>
        <fullName evidence="2">Uncharacterized protein</fullName>
    </submittedName>
</protein>
<keyword evidence="1" id="KW-1185">Reference proteome</keyword>
<reference evidence="2" key="1">
    <citation type="submission" date="2022-11" db="UniProtKB">
        <authorList>
            <consortium name="WormBaseParasite"/>
        </authorList>
    </citation>
    <scope>IDENTIFICATION</scope>
</reference>
<proteinExistence type="predicted"/>
<dbReference type="Proteomes" id="UP000887563">
    <property type="component" value="Unplaced"/>
</dbReference>
<dbReference type="WBParaSite" id="Minc3s01768g26155">
    <property type="protein sequence ID" value="Minc3s01768g26155"/>
    <property type="gene ID" value="Minc3s01768g26155"/>
</dbReference>